<comment type="caution">
    <text evidence="2">The sequence shown here is derived from an EMBL/GenBank/DDBJ whole genome shotgun (WGS) entry which is preliminary data.</text>
</comment>
<protein>
    <submittedName>
        <fullName evidence="2">Uncharacterized protein</fullName>
    </submittedName>
</protein>
<organism evidence="2 3">
    <name type="scientific">Euphydryas editha</name>
    <name type="common">Edith's checkerspot</name>
    <dbReference type="NCBI Taxonomy" id="104508"/>
    <lineage>
        <taxon>Eukaryota</taxon>
        <taxon>Metazoa</taxon>
        <taxon>Ecdysozoa</taxon>
        <taxon>Arthropoda</taxon>
        <taxon>Hexapoda</taxon>
        <taxon>Insecta</taxon>
        <taxon>Pterygota</taxon>
        <taxon>Neoptera</taxon>
        <taxon>Endopterygota</taxon>
        <taxon>Lepidoptera</taxon>
        <taxon>Glossata</taxon>
        <taxon>Ditrysia</taxon>
        <taxon>Papilionoidea</taxon>
        <taxon>Nymphalidae</taxon>
        <taxon>Nymphalinae</taxon>
        <taxon>Euphydryas</taxon>
    </lineage>
</organism>
<feature type="region of interest" description="Disordered" evidence="1">
    <location>
        <begin position="45"/>
        <end position="74"/>
    </location>
</feature>
<name>A0AAU9TR19_EUPED</name>
<evidence type="ECO:0000313" key="3">
    <source>
        <dbReference type="Proteomes" id="UP001153954"/>
    </source>
</evidence>
<reference evidence="2" key="1">
    <citation type="submission" date="2022-03" db="EMBL/GenBank/DDBJ databases">
        <authorList>
            <person name="Tunstrom K."/>
        </authorList>
    </citation>
    <scope>NUCLEOTIDE SEQUENCE</scope>
</reference>
<dbReference type="EMBL" id="CAKOGL010000007">
    <property type="protein sequence ID" value="CAH2088307.1"/>
    <property type="molecule type" value="Genomic_DNA"/>
</dbReference>
<sequence length="153" mass="17448">MPFGQPIIWREPKDHVSDCYFCLTDVKGFSKKSKHTVNYTEVSSLTKPMPHSEDIPVPKPPSHVEGSSTISNSDDECEDFQVASTSKSPHLISQSKLNDLVRDLDLRKEKSELLVGICSSHRIFFREINDRLNMKVLYINCSMLIKNWVAISH</sequence>
<dbReference type="Proteomes" id="UP001153954">
    <property type="component" value="Unassembled WGS sequence"/>
</dbReference>
<evidence type="ECO:0000256" key="1">
    <source>
        <dbReference type="SAM" id="MobiDB-lite"/>
    </source>
</evidence>
<gene>
    <name evidence="2" type="ORF">EEDITHA_LOCUS4479</name>
</gene>
<evidence type="ECO:0000313" key="2">
    <source>
        <dbReference type="EMBL" id="CAH2088307.1"/>
    </source>
</evidence>
<proteinExistence type="predicted"/>
<accession>A0AAU9TR19</accession>
<dbReference type="AlphaFoldDB" id="A0AAU9TR19"/>
<keyword evidence="3" id="KW-1185">Reference proteome</keyword>